<dbReference type="Pfam" id="PF00248">
    <property type="entry name" value="Aldo_ket_red"/>
    <property type="match status" value="1"/>
</dbReference>
<dbReference type="AlphaFoldDB" id="A0A7N0UV34"/>
<dbReference type="PANTHER" id="PTHR11732">
    <property type="entry name" value="ALDO/KETO REDUCTASE"/>
    <property type="match status" value="1"/>
</dbReference>
<feature type="binding site" evidence="3">
    <location>
        <position position="119"/>
    </location>
    <ligand>
        <name>substrate</name>
    </ligand>
</feature>
<dbReference type="OMA" id="WITTKLP"/>
<dbReference type="InterPro" id="IPR020471">
    <property type="entry name" value="AKR"/>
</dbReference>
<feature type="domain" description="NADP-dependent oxidoreductase" evidence="5">
    <location>
        <begin position="21"/>
        <end position="291"/>
    </location>
</feature>
<evidence type="ECO:0000313" key="7">
    <source>
        <dbReference type="Proteomes" id="UP000594263"/>
    </source>
</evidence>
<evidence type="ECO:0000256" key="1">
    <source>
        <dbReference type="ARBA" id="ARBA00023002"/>
    </source>
</evidence>
<feature type="site" description="Lowers pKa of active site Tyr" evidence="4">
    <location>
        <position position="86"/>
    </location>
</feature>
<dbReference type="PROSITE" id="PS00062">
    <property type="entry name" value="ALDOKETO_REDUCTASE_2"/>
    <property type="match status" value="1"/>
</dbReference>
<dbReference type="EnsemblPlants" id="Kaladp0084s0043.1.v1.1">
    <property type="protein sequence ID" value="Kaladp0084s0043.1.v1.1"/>
    <property type="gene ID" value="Kaladp0084s0043.v1.1"/>
</dbReference>
<dbReference type="GO" id="GO:0044550">
    <property type="term" value="P:secondary metabolite biosynthetic process"/>
    <property type="evidence" value="ECO:0007669"/>
    <property type="project" value="UniProtKB-ARBA"/>
</dbReference>
<sequence length="317" mass="35072">MEKVVIPEVSLTGTVSMPVVGMGTGSYPPADQQTVRAAVLEAIKAGYRHFDTAFVYGSEPAIGAAIVEAISAGLIHSRQELFITSKLWASFAEPHLVLPAIHSSLRNLKLDYLDLYLVHWPLRLSPEARSVPPLDEHVYPLDIKSVWEAMEECQNMGLAKAIGVSNFSCAKLTELLSYAKIRPAVNQVELSPAWHQKHLRKFCKDNGIHVTAYSPLGASGTKWGDGRILESDVLQEIAEAKGKSVAQVAMRWVYEQGVSVVAKSYNKERMSNNIDIFGWSLTDYELRKIDQFPQCKGVRFVNTLGQTAFALELDAEI</sequence>
<evidence type="ECO:0000313" key="6">
    <source>
        <dbReference type="EnsemblPlants" id="Kaladp0084s0043.1.v1.1"/>
    </source>
</evidence>
<dbReference type="PROSITE" id="PS00798">
    <property type="entry name" value="ALDOKETO_REDUCTASE_1"/>
    <property type="match status" value="1"/>
</dbReference>
<dbReference type="Gramene" id="Kaladp0084s0043.1.v1.1">
    <property type="protein sequence ID" value="Kaladp0084s0043.1.v1.1"/>
    <property type="gene ID" value="Kaladp0084s0043.v1.1"/>
</dbReference>
<evidence type="ECO:0000256" key="2">
    <source>
        <dbReference type="PIRSR" id="PIRSR000097-1"/>
    </source>
</evidence>
<proteinExistence type="predicted"/>
<evidence type="ECO:0000256" key="3">
    <source>
        <dbReference type="PIRSR" id="PIRSR000097-2"/>
    </source>
</evidence>
<dbReference type="GO" id="GO:0016616">
    <property type="term" value="F:oxidoreductase activity, acting on the CH-OH group of donors, NAD or NADP as acceptor"/>
    <property type="evidence" value="ECO:0007669"/>
    <property type="project" value="InterPro"/>
</dbReference>
<accession>A0A7N0UV34</accession>
<protein>
    <recommendedName>
        <fullName evidence="5">NADP-dependent oxidoreductase domain-containing protein</fullName>
    </recommendedName>
</protein>
<dbReference type="InterPro" id="IPR018170">
    <property type="entry name" value="Aldo/ket_reductase_CS"/>
</dbReference>
<dbReference type="InterPro" id="IPR023210">
    <property type="entry name" value="NADP_OxRdtase_dom"/>
</dbReference>
<dbReference type="FunFam" id="3.20.20.100:FF:000014">
    <property type="entry name" value="NAD(P)-linked oxidoreductase superfamily protein"/>
    <property type="match status" value="1"/>
</dbReference>
<dbReference type="PRINTS" id="PR00069">
    <property type="entry name" value="ALDKETRDTASE"/>
</dbReference>
<keyword evidence="1" id="KW-0560">Oxidoreductase</keyword>
<organism evidence="6 7">
    <name type="scientific">Kalanchoe fedtschenkoi</name>
    <name type="common">Lavender scallops</name>
    <name type="synonym">South American air plant</name>
    <dbReference type="NCBI Taxonomy" id="63787"/>
    <lineage>
        <taxon>Eukaryota</taxon>
        <taxon>Viridiplantae</taxon>
        <taxon>Streptophyta</taxon>
        <taxon>Embryophyta</taxon>
        <taxon>Tracheophyta</taxon>
        <taxon>Spermatophyta</taxon>
        <taxon>Magnoliopsida</taxon>
        <taxon>eudicotyledons</taxon>
        <taxon>Gunneridae</taxon>
        <taxon>Pentapetalae</taxon>
        <taxon>Saxifragales</taxon>
        <taxon>Crassulaceae</taxon>
        <taxon>Kalanchoe</taxon>
    </lineage>
</organism>
<evidence type="ECO:0000259" key="5">
    <source>
        <dbReference type="Pfam" id="PF00248"/>
    </source>
</evidence>
<dbReference type="Proteomes" id="UP000594263">
    <property type="component" value="Unplaced"/>
</dbReference>
<name>A0A7N0UV34_KALFE</name>
<reference evidence="6" key="1">
    <citation type="submission" date="2021-01" db="UniProtKB">
        <authorList>
            <consortium name="EnsemblPlants"/>
        </authorList>
    </citation>
    <scope>IDENTIFICATION</scope>
</reference>
<dbReference type="InterPro" id="IPR044497">
    <property type="entry name" value="AKR4A/B"/>
</dbReference>
<dbReference type="SUPFAM" id="SSF51430">
    <property type="entry name" value="NAD(P)-linked oxidoreductase"/>
    <property type="match status" value="1"/>
</dbReference>
<dbReference type="PIRSF" id="PIRSF000097">
    <property type="entry name" value="AKR"/>
    <property type="match status" value="1"/>
</dbReference>
<feature type="active site" description="Proton donor" evidence="2">
    <location>
        <position position="56"/>
    </location>
</feature>
<dbReference type="InterPro" id="IPR036812">
    <property type="entry name" value="NAD(P)_OxRdtase_dom_sf"/>
</dbReference>
<keyword evidence="7" id="KW-1185">Reference proteome</keyword>
<dbReference type="CDD" id="cd19124">
    <property type="entry name" value="AKR_AKR4A_4B"/>
    <property type="match status" value="1"/>
</dbReference>
<dbReference type="Gene3D" id="3.20.20.100">
    <property type="entry name" value="NADP-dependent oxidoreductase domain"/>
    <property type="match status" value="1"/>
</dbReference>
<evidence type="ECO:0000256" key="4">
    <source>
        <dbReference type="PIRSR" id="PIRSR000097-3"/>
    </source>
</evidence>